<feature type="domain" description="CARDB" evidence="3">
    <location>
        <begin position="2041"/>
        <end position="2122"/>
    </location>
</feature>
<dbReference type="Gene3D" id="2.60.40.10">
    <property type="entry name" value="Immunoglobulins"/>
    <property type="match status" value="6"/>
</dbReference>
<dbReference type="HOGENOM" id="CLU_236345_0_0_2"/>
<accession>C7NRS2</accession>
<dbReference type="eggNOG" id="arCOG07560">
    <property type="taxonomic scope" value="Archaea"/>
</dbReference>
<dbReference type="OrthoDB" id="103676at2157"/>
<sequence length="2267" mass="240858">MGNRAAGGLYRKIRADERSVSEILGTVLIFSFVIFLSVGLIVIGLSAFQGATAQTEDRLAQDSMQEMGDRLHSLTGSQIDTATEFEFPTGTGDDINALDEGVVNITIETHSDYVGLVEASDASNSTEIDLGTIEHEAEDGTITAYQGGALFERQGDLIEILQEPTFDYRGDAIDLSFHSVDIDQISDAESITAKRLRKQSEDQSEKLREMMRPHWNLTGYSDIMAPVTITVTIESEYADAWQMYAQNRMTETPTVNRNGNEVEVVFDKFDGGLTFNTNQTFDDDVFYSGEAALTGLVNVSNATIGGSGGEVEVAEIDGHGAASPSPHYILGVYNETASEWMIYNTTDGTVRTLTGDVVTNPDFLDSPPTLSNNDTYQIDPKDTWTCVVDGDPSKTDHEEFVDYVDTSGEGCLSEPLVGDAPDDSVASPHFNVSFDDVRLAGSKNINTDDVVAGQDKIELDWTVENDYVSNGTTPVVLLFSEKGSSDWIPLEKADVTLNGTGDTASDTFTVNATGSANVTFQVATLDTNDKSQEIEIVKRPERGKFQIDSLSVNKNTLTAGEDLQVDVEINNTASISDTQLVELQFDDNSGPAAVAWKKVSVNAGTTKTVSINWTTTNAFNTSNGEVIAETYYDNESETNITIEEDTGANASFDVTIGNVSPDPATDGDTVTVATNVTNVGNETSEQDIALLANGNIADVKLNQNLTSNQSKTVSLKWDSIGYGGENIILTVASADDTNQTTISVQELEPAEFLIDSLTVPKTNLTASEDLQATAEINNTASRNETQIVEMQFDGTPVAWNEVSLSANAVQSVSLNWTTTNAFETSYGTVTVETYDDSAAESPIEIQKGMETNATFAVDIENVTQPIHDGDIVTVEANVTNVGNETTAQDIALLADGNIANATLNQSLSPGQSTTLSLKWDSSNRGGENVTLTVASADDTDSETVSVTAVDPPDYNIAIDDVTVDGDPNGAVDPGNSTVTVEATVSNSGDSESPIVWLEDFEDRVVAVDDSVGIIGMRASDPDSTSVTLQWNVPSDVNTTDPEITVAVDGDEDSEELDIESRFVVEDIQTTKVKSSAFSELQIEDDSTSGGFWTSDESEFTVDYEVNPTSDFDNVTIVFDGDGGVYDEQVSTTTDGTVTHSRNGEYGSTYDITAQIMDDGSVVETVTRGGEVADGDDPDMSERSGNLVDSVTFEATIENIGDTTVSDTVQLFDPAGNEIGDTSVSLDGGDDTTVVFNWVGPDRTGSVEVTTKDDSASERVIIERDGPVCEAVSYTEDSEGRYEISNVDQLQCINEHGLDEEYVLVDDIDASGTEHWNDGKGFDPIGPEGHDSISIPEDDPWETFSGEFDGNGHTIEGLYIDRPSENYVGLFGATDRPYDDVPVGYGSTVENVILEDVHVVGNMYVGGLAGQAGGEIINARAEGYVEADKQLVGGLIGLGAHADIDNRIVADVEVVGGNVPSHLSGVQEGNAKGIGGLIGRAAWGTEIATGYSTGDVTGPVNVGGIMGSSSLVDSEFEEMYSASTVTATAPGAEGGSIVGIVQSDGDRFNEDMYYDEALESSAWGEAERWTGYSIVDMDIDEVEQTDWIGRTTTEMQGLDVNEPGRLGNLDFEEDGGPWVAVLGDYPRFQWELEAEGQVGVDIDEDNLDPVVAGQSLTVPVTLTNSNYENVTQTIRLLSDGTPVDSTSVTITERTPGGNSTTKNVSLTWNTNEDDVGPTSLEVRSEDDTDQETIEIDAPAVGDYLVDSVSANDPTTAGDVLTVTADIRYNGSTSPSPELVTLQNFAGGVVDSTNVTGNTTVALTWDTSEGLISGGNITDSITVGTSDDTNTTQVTIEAAGDGEFNVTAVSTNAPITEGESLNVTAEIENTGTETGTQEVLLWDFDGNAVDIGVVSLNAGDSTTVDLTWQTAVGDNGTGTIEVITGDDTRTATVDITPAGTKQYTFEHTSVDDPTTAGETLNVTAEVSYNGTVSPPPSEPVTLQDFDGNVVDHETVSGNNTVTLQWDTSENLVTSGSISDDITVGTSDDIETEEVTINAAGDGDFQIQNLATNDPVTEGDTLDVTATVENVGSENGTQNVLLRDHGDNAVDITSVSLDAGNSTTVTLNWNTTVGDNGQDDITVTTMDDTATQQVTIEEQPEEQLDVAITEVRYNGSQITSGTTVEAGATLEADVTVSNATQQVTKPVWLEFDGDTVAFNSGVTVNAGSNTDVTLTWSVHEAMNGSDLVAKTGHDSDLFDLTIERVQTSTKPLTSPSGEPIDVDLEKIAVG</sequence>
<dbReference type="Pfam" id="PF07705">
    <property type="entry name" value="CARDB"/>
    <property type="match status" value="2"/>
</dbReference>
<name>C7NRS2_HALUD</name>
<keyword evidence="2" id="KW-1133">Transmembrane helix</keyword>
<dbReference type="EMBL" id="CP001687">
    <property type="protein sequence ID" value="ACV13027.1"/>
    <property type="molecule type" value="Genomic_DNA"/>
</dbReference>
<dbReference type="InterPro" id="IPR013783">
    <property type="entry name" value="Ig-like_fold"/>
</dbReference>
<evidence type="ECO:0000259" key="3">
    <source>
        <dbReference type="Pfam" id="PF07705"/>
    </source>
</evidence>
<evidence type="ECO:0000256" key="1">
    <source>
        <dbReference type="SAM" id="MobiDB-lite"/>
    </source>
</evidence>
<protein>
    <submittedName>
        <fullName evidence="4">GLUG domain protein</fullName>
    </submittedName>
</protein>
<feature type="transmembrane region" description="Helical" evidence="2">
    <location>
        <begin position="21"/>
        <end position="48"/>
    </location>
</feature>
<gene>
    <name evidence="4" type="ordered locus">Huta_2866</name>
</gene>
<dbReference type="RefSeq" id="WP_015790589.1">
    <property type="nucleotide sequence ID" value="NC_013158.1"/>
</dbReference>
<dbReference type="InterPro" id="IPR011635">
    <property type="entry name" value="CARDB"/>
</dbReference>
<evidence type="ECO:0000313" key="4">
    <source>
        <dbReference type="EMBL" id="ACV13027.1"/>
    </source>
</evidence>
<feature type="compositionally biased region" description="Polar residues" evidence="1">
    <location>
        <begin position="1682"/>
        <end position="1702"/>
    </location>
</feature>
<evidence type="ECO:0000256" key="2">
    <source>
        <dbReference type="SAM" id="Phobius"/>
    </source>
</evidence>
<dbReference type="Gene3D" id="2.160.20.110">
    <property type="match status" value="1"/>
</dbReference>
<proteinExistence type="predicted"/>
<dbReference type="KEGG" id="hut:Huta_2866"/>
<reference evidence="4 5" key="1">
    <citation type="journal article" date="2009" name="Stand. Genomic Sci.">
        <title>Complete genome sequence of Halorhabdus utahensis type strain (AX-2).</title>
        <authorList>
            <person name="Anderson I."/>
            <person name="Tindall B.J."/>
            <person name="Pomrenke H."/>
            <person name="Goker M."/>
            <person name="Lapidus A."/>
            <person name="Nolan M."/>
            <person name="Copeland A."/>
            <person name="Glavina Del Rio T."/>
            <person name="Chen F."/>
            <person name="Tice H."/>
            <person name="Cheng J.F."/>
            <person name="Lucas S."/>
            <person name="Chertkov O."/>
            <person name="Bruce D."/>
            <person name="Brettin T."/>
            <person name="Detter J.C."/>
            <person name="Han C."/>
            <person name="Goodwin L."/>
            <person name="Land M."/>
            <person name="Hauser L."/>
            <person name="Chang Y.J."/>
            <person name="Jeffries C.D."/>
            <person name="Pitluck S."/>
            <person name="Pati A."/>
            <person name="Mavromatis K."/>
            <person name="Ivanova N."/>
            <person name="Ovchinnikova G."/>
            <person name="Chen A."/>
            <person name="Palaniappan K."/>
            <person name="Chain P."/>
            <person name="Rohde M."/>
            <person name="Bristow J."/>
            <person name="Eisen J.A."/>
            <person name="Markowitz V."/>
            <person name="Hugenholtz P."/>
            <person name="Kyrpides N.C."/>
            <person name="Klenk H.P."/>
        </authorList>
    </citation>
    <scope>NUCLEOTIDE SEQUENCE [LARGE SCALE GENOMIC DNA]</scope>
    <source>
        <strain evidence="5">DSM 12940 / JCM 11049 / AX-2</strain>
    </source>
</reference>
<organism evidence="4 5">
    <name type="scientific">Halorhabdus utahensis (strain DSM 12940 / JCM 11049 / AX-2)</name>
    <dbReference type="NCBI Taxonomy" id="519442"/>
    <lineage>
        <taxon>Archaea</taxon>
        <taxon>Methanobacteriati</taxon>
        <taxon>Methanobacteriota</taxon>
        <taxon>Stenosarchaea group</taxon>
        <taxon>Halobacteria</taxon>
        <taxon>Halobacteriales</taxon>
        <taxon>Haloarculaceae</taxon>
        <taxon>Halorhabdus</taxon>
    </lineage>
</organism>
<keyword evidence="5" id="KW-1185">Reference proteome</keyword>
<keyword evidence="2" id="KW-0812">Transmembrane</keyword>
<dbReference type="eggNOG" id="arCOG02911">
    <property type="taxonomic scope" value="Archaea"/>
</dbReference>
<dbReference type="GeneID" id="8385175"/>
<dbReference type="Proteomes" id="UP000002071">
    <property type="component" value="Chromosome"/>
</dbReference>
<feature type="region of interest" description="Disordered" evidence="1">
    <location>
        <begin position="1681"/>
        <end position="1702"/>
    </location>
</feature>
<feature type="domain" description="CARDB" evidence="3">
    <location>
        <begin position="1847"/>
        <end position="1922"/>
    </location>
</feature>
<keyword evidence="2" id="KW-0472">Membrane</keyword>
<evidence type="ECO:0000313" key="5">
    <source>
        <dbReference type="Proteomes" id="UP000002071"/>
    </source>
</evidence>